<dbReference type="Proteomes" id="UP000198862">
    <property type="component" value="Unassembled WGS sequence"/>
</dbReference>
<evidence type="ECO:0000256" key="4">
    <source>
        <dbReference type="PIRSR" id="PIRSR000390-2"/>
    </source>
</evidence>
<dbReference type="InterPro" id="IPR000653">
    <property type="entry name" value="DegT/StrS_aminotransferase"/>
</dbReference>
<evidence type="ECO:0000256" key="2">
    <source>
        <dbReference type="ARBA" id="ARBA00037999"/>
    </source>
</evidence>
<dbReference type="AlphaFoldDB" id="A0A1I1HKI6"/>
<dbReference type="Pfam" id="PF01041">
    <property type="entry name" value="DegT_DnrJ_EryC1"/>
    <property type="match status" value="1"/>
</dbReference>
<dbReference type="InterPro" id="IPR015424">
    <property type="entry name" value="PyrdxlP-dep_Trfase"/>
</dbReference>
<dbReference type="PANTHER" id="PTHR30244:SF34">
    <property type="entry name" value="DTDP-4-AMINO-4,6-DIDEOXYGALACTOSE TRANSAMINASE"/>
    <property type="match status" value="1"/>
</dbReference>
<dbReference type="PANTHER" id="PTHR30244">
    <property type="entry name" value="TRANSAMINASE"/>
    <property type="match status" value="1"/>
</dbReference>
<dbReference type="PIRSF" id="PIRSF000390">
    <property type="entry name" value="PLP_StrS"/>
    <property type="match status" value="1"/>
</dbReference>
<organism evidence="6 7">
    <name type="scientific">Pseudoalteromonas denitrificans DSM 6059</name>
    <dbReference type="NCBI Taxonomy" id="1123010"/>
    <lineage>
        <taxon>Bacteria</taxon>
        <taxon>Pseudomonadati</taxon>
        <taxon>Pseudomonadota</taxon>
        <taxon>Gammaproteobacteria</taxon>
        <taxon>Alteromonadales</taxon>
        <taxon>Pseudoalteromonadaceae</taxon>
        <taxon>Pseudoalteromonas</taxon>
    </lineage>
</organism>
<comment type="similarity">
    <text evidence="2 5">Belongs to the DegT/DnrJ/EryC1 family.</text>
</comment>
<dbReference type="RefSeq" id="WP_091981664.1">
    <property type="nucleotide sequence ID" value="NZ_FOLO01000006.1"/>
</dbReference>
<accession>A0A1I1HKI6</accession>
<dbReference type="GO" id="GO:0030170">
    <property type="term" value="F:pyridoxal phosphate binding"/>
    <property type="evidence" value="ECO:0007669"/>
    <property type="project" value="TreeGrafter"/>
</dbReference>
<evidence type="ECO:0000256" key="3">
    <source>
        <dbReference type="PIRSR" id="PIRSR000390-1"/>
    </source>
</evidence>
<evidence type="ECO:0000256" key="1">
    <source>
        <dbReference type="ARBA" id="ARBA00022898"/>
    </source>
</evidence>
<evidence type="ECO:0000313" key="6">
    <source>
        <dbReference type="EMBL" id="SFC24265.1"/>
    </source>
</evidence>
<reference evidence="6 7" key="1">
    <citation type="submission" date="2016-10" db="EMBL/GenBank/DDBJ databases">
        <authorList>
            <person name="de Groot N.N."/>
        </authorList>
    </citation>
    <scope>NUCLEOTIDE SEQUENCE [LARGE SCALE GENOMIC DNA]</scope>
    <source>
        <strain evidence="6 7">DSM 6059</strain>
    </source>
</reference>
<dbReference type="SUPFAM" id="SSF53383">
    <property type="entry name" value="PLP-dependent transferases"/>
    <property type="match status" value="1"/>
</dbReference>
<dbReference type="GO" id="GO:0000271">
    <property type="term" value="P:polysaccharide biosynthetic process"/>
    <property type="evidence" value="ECO:0007669"/>
    <property type="project" value="TreeGrafter"/>
</dbReference>
<sequence length="338" mass="37554">MNNFKTIPHNKPTMGIDEASAAQSVIISNDLVKGYHTQAFEDDICEYLGLPQGHAVCVTSGSAALFIALKTLKLKNKTVAIPSYACSSLKHACTLNQADIIYLDNKKNSVIFDSEQKKFDALIHPYLYGLSSKLPSCNQPIIEDLAQALGASTNNKMLGTMGELGVLSFYATKMISSGGQGGMLVSKSKNLIEQAKDYIKFDQQHDNNARFNFHITEVQAAIGRVQLKKLPEFIKQRQIRWQIYKDAGLTLLDNTSSELSHVRYRAIVLSSRYQKVIHDLKTKGITAINPFESNELLDKHCINANSITQKTVSLPLYPSLSIEDTHFIAMQTKKVLEV</sequence>
<keyword evidence="1 4" id="KW-0663">Pyridoxal phosphate</keyword>
<feature type="active site" description="Proton acceptor" evidence="3">
    <location>
        <position position="173"/>
    </location>
</feature>
<protein>
    <submittedName>
        <fullName evidence="6">dTDP-4-amino-4,6-dideoxygalactose transaminase</fullName>
    </submittedName>
</protein>
<name>A0A1I1HKI6_9GAMM</name>
<dbReference type="STRING" id="1123010.SAMN02745724_01237"/>
<dbReference type="GO" id="GO:0008483">
    <property type="term" value="F:transaminase activity"/>
    <property type="evidence" value="ECO:0007669"/>
    <property type="project" value="TreeGrafter"/>
</dbReference>
<dbReference type="InterPro" id="IPR015421">
    <property type="entry name" value="PyrdxlP-dep_Trfase_major"/>
</dbReference>
<proteinExistence type="inferred from homology"/>
<feature type="modified residue" description="N6-(pyridoxal phosphate)lysine" evidence="4">
    <location>
        <position position="173"/>
    </location>
</feature>
<dbReference type="Gene3D" id="3.40.640.10">
    <property type="entry name" value="Type I PLP-dependent aspartate aminotransferase-like (Major domain)"/>
    <property type="match status" value="1"/>
</dbReference>
<gene>
    <name evidence="6" type="ORF">SAMN02745724_01237</name>
</gene>
<dbReference type="OrthoDB" id="9804264at2"/>
<evidence type="ECO:0000313" key="7">
    <source>
        <dbReference type="Proteomes" id="UP000198862"/>
    </source>
</evidence>
<dbReference type="EMBL" id="FOLO01000006">
    <property type="protein sequence ID" value="SFC24265.1"/>
    <property type="molecule type" value="Genomic_DNA"/>
</dbReference>
<evidence type="ECO:0000256" key="5">
    <source>
        <dbReference type="RuleBase" id="RU004508"/>
    </source>
</evidence>
<keyword evidence="7" id="KW-1185">Reference proteome</keyword>